<evidence type="ECO:0000313" key="3">
    <source>
        <dbReference type="Proteomes" id="UP001054945"/>
    </source>
</evidence>
<keyword evidence="1" id="KW-0812">Transmembrane</keyword>
<reference evidence="2 3" key="1">
    <citation type="submission" date="2021-06" db="EMBL/GenBank/DDBJ databases">
        <title>Caerostris extrusa draft genome.</title>
        <authorList>
            <person name="Kono N."/>
            <person name="Arakawa K."/>
        </authorList>
    </citation>
    <scope>NUCLEOTIDE SEQUENCE [LARGE SCALE GENOMIC DNA]</scope>
</reference>
<dbReference type="AlphaFoldDB" id="A0AAV4SHT1"/>
<keyword evidence="3" id="KW-1185">Reference proteome</keyword>
<evidence type="ECO:0000313" key="2">
    <source>
        <dbReference type="EMBL" id="GIY31413.1"/>
    </source>
</evidence>
<organism evidence="2 3">
    <name type="scientific">Caerostris extrusa</name>
    <name type="common">Bark spider</name>
    <name type="synonym">Caerostris bankana</name>
    <dbReference type="NCBI Taxonomy" id="172846"/>
    <lineage>
        <taxon>Eukaryota</taxon>
        <taxon>Metazoa</taxon>
        <taxon>Ecdysozoa</taxon>
        <taxon>Arthropoda</taxon>
        <taxon>Chelicerata</taxon>
        <taxon>Arachnida</taxon>
        <taxon>Araneae</taxon>
        <taxon>Araneomorphae</taxon>
        <taxon>Entelegynae</taxon>
        <taxon>Araneoidea</taxon>
        <taxon>Araneidae</taxon>
        <taxon>Caerostris</taxon>
    </lineage>
</organism>
<proteinExistence type="predicted"/>
<gene>
    <name evidence="2" type="ORF">CEXT_342731</name>
</gene>
<dbReference type="EMBL" id="BPLR01009375">
    <property type="protein sequence ID" value="GIY31413.1"/>
    <property type="molecule type" value="Genomic_DNA"/>
</dbReference>
<sequence length="98" mass="11494">MTNKIAYLSIIENEFDDQPIVDNEEDDRNSNDKTQLSRWAMLFSNVKNYWMIFNIIEILSSTYLTYFVGVLTTVENALNLTARRSELYSSLIAYVEYC</sequence>
<name>A0AAV4SHT1_CAEEX</name>
<accession>A0AAV4SHT1</accession>
<keyword evidence="1" id="KW-0472">Membrane</keyword>
<evidence type="ECO:0000256" key="1">
    <source>
        <dbReference type="SAM" id="Phobius"/>
    </source>
</evidence>
<protein>
    <submittedName>
        <fullName evidence="2">Uncharacterized protein</fullName>
    </submittedName>
</protein>
<comment type="caution">
    <text evidence="2">The sequence shown here is derived from an EMBL/GenBank/DDBJ whole genome shotgun (WGS) entry which is preliminary data.</text>
</comment>
<dbReference type="Proteomes" id="UP001054945">
    <property type="component" value="Unassembled WGS sequence"/>
</dbReference>
<keyword evidence="1" id="KW-1133">Transmembrane helix</keyword>
<feature type="transmembrane region" description="Helical" evidence="1">
    <location>
        <begin position="49"/>
        <end position="74"/>
    </location>
</feature>